<evidence type="ECO:0000256" key="2">
    <source>
        <dbReference type="ARBA" id="ARBA00023002"/>
    </source>
</evidence>
<feature type="domain" description="FAD/NAD(P)-binding" evidence="4">
    <location>
        <begin position="172"/>
        <end position="424"/>
    </location>
</feature>
<comment type="similarity">
    <text evidence="1">Belongs to the GcvT family.</text>
</comment>
<keyword evidence="7" id="KW-1185">Reference proteome</keyword>
<dbReference type="PRINTS" id="PR00368">
    <property type="entry name" value="FADPNR"/>
</dbReference>
<proteinExistence type="inferred from homology"/>
<evidence type="ECO:0000313" key="7">
    <source>
        <dbReference type="Proteomes" id="UP001239909"/>
    </source>
</evidence>
<dbReference type="EMBL" id="BSYI01000029">
    <property type="protein sequence ID" value="GMG84062.1"/>
    <property type="molecule type" value="Genomic_DNA"/>
</dbReference>
<evidence type="ECO:0000259" key="5">
    <source>
        <dbReference type="Pfam" id="PF17806"/>
    </source>
</evidence>
<accession>A0ABQ6LLH7</accession>
<dbReference type="SUPFAM" id="SSF101790">
    <property type="entry name" value="Aminomethyltransferase beta-barrel domain"/>
    <property type="match status" value="1"/>
</dbReference>
<dbReference type="PRINTS" id="PR00411">
    <property type="entry name" value="PNDRDTASEI"/>
</dbReference>
<name>A0ABQ6LLH7_9RHOB</name>
<evidence type="ECO:0000259" key="4">
    <source>
        <dbReference type="Pfam" id="PF07992"/>
    </source>
</evidence>
<evidence type="ECO:0000256" key="1">
    <source>
        <dbReference type="ARBA" id="ARBA00008609"/>
    </source>
</evidence>
<reference evidence="6 7" key="1">
    <citation type="submission" date="2023-04" db="EMBL/GenBank/DDBJ databases">
        <title>Marinoamorphus aggregata gen. nov., sp. Nov., isolate from tissue of brittle star Ophioplocus japonicus.</title>
        <authorList>
            <person name="Kawano K."/>
            <person name="Sawayama S."/>
            <person name="Nakagawa S."/>
        </authorList>
    </citation>
    <scope>NUCLEOTIDE SEQUENCE [LARGE SCALE GENOMIC DNA]</scope>
    <source>
        <strain evidence="6 7">NKW23</strain>
    </source>
</reference>
<dbReference type="InterPro" id="IPR029043">
    <property type="entry name" value="GcvT/YgfZ_C"/>
</dbReference>
<dbReference type="InterPro" id="IPR006222">
    <property type="entry name" value="GCVT_N"/>
</dbReference>
<evidence type="ECO:0000313" key="6">
    <source>
        <dbReference type="EMBL" id="GMG84062.1"/>
    </source>
</evidence>
<dbReference type="Gene3D" id="3.30.1360.120">
    <property type="entry name" value="Probable tRNA modification gtpase trme, domain 1"/>
    <property type="match status" value="1"/>
</dbReference>
<dbReference type="SUPFAM" id="SSF103025">
    <property type="entry name" value="Folate-binding domain"/>
    <property type="match status" value="1"/>
</dbReference>
<dbReference type="Gene3D" id="3.50.50.60">
    <property type="entry name" value="FAD/NAD(P)-binding domain"/>
    <property type="match status" value="2"/>
</dbReference>
<dbReference type="PANTHER" id="PTHR43757:SF2">
    <property type="entry name" value="AMINOMETHYLTRANSFERASE, MITOCHONDRIAL"/>
    <property type="match status" value="1"/>
</dbReference>
<dbReference type="InterPro" id="IPR041854">
    <property type="entry name" value="BFD-like_2Fe2S-bd_dom_sf"/>
</dbReference>
<dbReference type="InterPro" id="IPR036188">
    <property type="entry name" value="FAD/NAD-bd_sf"/>
</dbReference>
<comment type="caution">
    <text evidence="6">The sequence shown here is derived from an EMBL/GenBank/DDBJ whole genome shotgun (WGS) entry which is preliminary data.</text>
</comment>
<dbReference type="Gene3D" id="1.10.10.1100">
    <property type="entry name" value="BFD-like [2Fe-2S]-binding domain"/>
    <property type="match status" value="1"/>
</dbReference>
<gene>
    <name evidence="6" type="ORF">LNKW23_32760</name>
</gene>
<dbReference type="Pfam" id="PF13510">
    <property type="entry name" value="Fer2_4"/>
    <property type="match status" value="1"/>
</dbReference>
<dbReference type="RefSeq" id="WP_285673000.1">
    <property type="nucleotide sequence ID" value="NZ_BSYI01000029.1"/>
</dbReference>
<dbReference type="InterPro" id="IPR027266">
    <property type="entry name" value="TrmE/GcvT-like"/>
</dbReference>
<evidence type="ECO:0000259" key="3">
    <source>
        <dbReference type="Pfam" id="PF01571"/>
    </source>
</evidence>
<keyword evidence="2" id="KW-0560">Oxidoreductase</keyword>
<dbReference type="Pfam" id="PF07992">
    <property type="entry name" value="Pyr_redox_2"/>
    <property type="match status" value="1"/>
</dbReference>
<dbReference type="SUPFAM" id="SSF51905">
    <property type="entry name" value="FAD/NAD(P)-binding domain"/>
    <property type="match status" value="1"/>
</dbReference>
<dbReference type="InterPro" id="IPR023753">
    <property type="entry name" value="FAD/NAD-binding_dom"/>
</dbReference>
<feature type="domain" description="SoxA A3" evidence="5">
    <location>
        <begin position="508"/>
        <end position="591"/>
    </location>
</feature>
<dbReference type="InterPro" id="IPR041117">
    <property type="entry name" value="SoxA_A3"/>
</dbReference>
<dbReference type="Gene3D" id="3.10.20.440">
    <property type="entry name" value="2Fe-2S iron-sulphur cluster binding domain, sarcosine oxidase, alpha subunit, N-terminal domain"/>
    <property type="match status" value="1"/>
</dbReference>
<dbReference type="PANTHER" id="PTHR43757">
    <property type="entry name" value="AMINOMETHYLTRANSFERASE"/>
    <property type="match status" value="1"/>
</dbReference>
<protein>
    <submittedName>
        <fullName evidence="6">Sarcosine oxidase subunit alpha</fullName>
    </submittedName>
</protein>
<sequence length="993" mass="105357">MSGLRLNTGGAIDRAAQLSFTWDGKKLAGHRGDSLASALLANGERVIARGFKYHRPRGIVAAGPEEPSALVTLGKGPRRVPNAKAPEVELFDGLAASGQNAWPSVRMDVGAVNSLMSRFFAAGFYYKTFFGLTKDTAHWMQFEKVIRRAAGLGAAAREPDPDAYEVVHEHCDLLVVGSGPSGLAAAELAAAEGLDVMLVEQDFALGGGLIGAAEQVEGAWAKDWVAARLAGLKSVRVMPRTTAFGLYDGNVVGLYERVTDHLSSPDPALPRGRLRVVRPGAVILATGAIERMAAFGNNDRPGVMLAGAVERYARRFAVAPGRRTVIATGGDDGYRAALALAEAGLEAVVVDSRAAASDAVAAAADKAGIERIMGHLPLELHGKPGGYQLEIAAGGSAAGRRLPCEAVGVAGGWSPAIHLVCHRGVKPVWNEEMACFLSGEPPAGVTLTGAAAGVFGTAEAVAHARASAADAVERLTGRRPQAPEAPAPGGLGPQQPLWESKAEGRKLKSFVDLQHDVTSADIKQAAAEGYVSVEHMKRYTTHGMATDQGKTGGVLGLAILAEALGQTIPETGITTFRPPFTPVPIGAIAGRARGEHWRAVRRTPMHQVQAEAGAVFTDAGLWKRCWYMPAHDGEELGKAYVREATAVRETVGMVDVTTLGKIQVQGPDAAELLNRVYVNGFAKLPVMKCRYGVMLRDDGIVYDDGVTWRLAEDDFLMTATTAQAAGVLQWLELLLQTRWPELRVHVASTTDQWAGIAVAGPRARKALAPIVADDMGDEALPFMGILRTEVAVEGGRVPVLIARISFSGEMAYEVYTPSDFGPALWRAVEARVKAEEGCVYGVEALGALRIEKGHVTHAELDGRVTLADAGLGRMASSKKPFIGKVLAGRPELTREDRPQLAHFEPVDPAQRFRIGAIVCDPEHVEGHGLGWITGVTVAPAFGGGWLGIGMIAGGPERYADREVIIADPVRGYRVRARVFPAHRLDTKGERMHG</sequence>
<dbReference type="InterPro" id="IPR028896">
    <property type="entry name" value="GcvT/YgfZ/DmdA"/>
</dbReference>
<dbReference type="InterPro" id="IPR042204">
    <property type="entry name" value="2Fe-2S-bd_N"/>
</dbReference>
<organism evidence="6 7">
    <name type="scientific">Paralimibaculum aggregatum</name>
    <dbReference type="NCBI Taxonomy" id="3036245"/>
    <lineage>
        <taxon>Bacteria</taxon>
        <taxon>Pseudomonadati</taxon>
        <taxon>Pseudomonadota</taxon>
        <taxon>Alphaproteobacteria</taxon>
        <taxon>Rhodobacterales</taxon>
        <taxon>Paracoccaceae</taxon>
        <taxon>Paralimibaculum</taxon>
    </lineage>
</organism>
<dbReference type="Proteomes" id="UP001239909">
    <property type="component" value="Unassembled WGS sequence"/>
</dbReference>
<dbReference type="Pfam" id="PF01571">
    <property type="entry name" value="GCV_T"/>
    <property type="match status" value="1"/>
</dbReference>
<dbReference type="Pfam" id="PF17806">
    <property type="entry name" value="SO_alpha_A3"/>
    <property type="match status" value="1"/>
</dbReference>
<feature type="domain" description="GCVT N-terminal" evidence="3">
    <location>
        <begin position="605"/>
        <end position="879"/>
    </location>
</feature>